<evidence type="ECO:0000256" key="1">
    <source>
        <dbReference type="SAM" id="MobiDB-lite"/>
    </source>
</evidence>
<protein>
    <submittedName>
        <fullName evidence="2">Uncharacterized protein</fullName>
    </submittedName>
</protein>
<organism evidence="2 3">
    <name type="scientific">Drosophila rubida</name>
    <dbReference type="NCBI Taxonomy" id="30044"/>
    <lineage>
        <taxon>Eukaryota</taxon>
        <taxon>Metazoa</taxon>
        <taxon>Ecdysozoa</taxon>
        <taxon>Arthropoda</taxon>
        <taxon>Hexapoda</taxon>
        <taxon>Insecta</taxon>
        <taxon>Pterygota</taxon>
        <taxon>Neoptera</taxon>
        <taxon>Endopterygota</taxon>
        <taxon>Diptera</taxon>
        <taxon>Brachycera</taxon>
        <taxon>Muscomorpha</taxon>
        <taxon>Ephydroidea</taxon>
        <taxon>Drosophilidae</taxon>
        <taxon>Drosophila</taxon>
    </lineage>
</organism>
<dbReference type="EMBL" id="JAJJHW010002585">
    <property type="protein sequence ID" value="KAH8370027.1"/>
    <property type="molecule type" value="Genomic_DNA"/>
</dbReference>
<dbReference type="Proteomes" id="UP001200034">
    <property type="component" value="Unassembled WGS sequence"/>
</dbReference>
<gene>
    <name evidence="2" type="ORF">KR093_001939</name>
</gene>
<keyword evidence="3" id="KW-1185">Reference proteome</keyword>
<feature type="region of interest" description="Disordered" evidence="1">
    <location>
        <begin position="84"/>
        <end position="108"/>
    </location>
</feature>
<accession>A0AAD4PK20</accession>
<name>A0AAD4PK20_9MUSC</name>
<evidence type="ECO:0000313" key="3">
    <source>
        <dbReference type="Proteomes" id="UP001200034"/>
    </source>
</evidence>
<reference evidence="2" key="1">
    <citation type="journal article" date="2021" name="Mol. Ecol. Resour.">
        <title>Phylogenomic analyses of the genus Drosophila reveals genomic signals of climate adaptation.</title>
        <authorList>
            <person name="Li F."/>
            <person name="Rane R.V."/>
            <person name="Luria V."/>
            <person name="Xiong Z."/>
            <person name="Chen J."/>
            <person name="Li Z."/>
            <person name="Catullo R.A."/>
            <person name="Griffin P.C."/>
            <person name="Schiffer M."/>
            <person name="Pearce S."/>
            <person name="Lee S.F."/>
            <person name="McElroy K."/>
            <person name="Stocker A."/>
            <person name="Shirriffs J."/>
            <person name="Cockerell F."/>
            <person name="Coppin C."/>
            <person name="Sgro C.M."/>
            <person name="Karger A."/>
            <person name="Cain J.W."/>
            <person name="Weber J.A."/>
            <person name="Santpere G."/>
            <person name="Kirschner M.W."/>
            <person name="Hoffmann A.A."/>
            <person name="Oakeshott J.G."/>
            <person name="Zhang G."/>
        </authorList>
    </citation>
    <scope>NUCLEOTIDE SEQUENCE</scope>
    <source>
        <strain evidence="2">BGI-SZ-2011g</strain>
    </source>
</reference>
<proteinExistence type="predicted"/>
<sequence>MAKEVITTDQLKYFRLVSKTDDISRERWLETFSWYPSRQITEFSRVAQIYCDSRHTYGDEIFLKYAQRRRLNSKHSITVRRSNEVDVEEETQDNVNYNAKVPPTTNGEYGRFKPTRVNYC</sequence>
<feature type="compositionally biased region" description="Polar residues" evidence="1">
    <location>
        <begin position="93"/>
        <end position="107"/>
    </location>
</feature>
<comment type="caution">
    <text evidence="2">The sequence shown here is derived from an EMBL/GenBank/DDBJ whole genome shotgun (WGS) entry which is preliminary data.</text>
</comment>
<dbReference type="AlphaFoldDB" id="A0AAD4PK20"/>
<evidence type="ECO:0000313" key="2">
    <source>
        <dbReference type="EMBL" id="KAH8370027.1"/>
    </source>
</evidence>